<gene>
    <name evidence="1" type="ORF">Tco_0820418</name>
</gene>
<reference evidence="1" key="1">
    <citation type="journal article" date="2022" name="Int. J. Mol. Sci.">
        <title>Draft Genome of Tanacetum Coccineum: Genomic Comparison of Closely Related Tanacetum-Family Plants.</title>
        <authorList>
            <person name="Yamashiro T."/>
            <person name="Shiraishi A."/>
            <person name="Nakayama K."/>
            <person name="Satake H."/>
        </authorList>
    </citation>
    <scope>NUCLEOTIDE SEQUENCE</scope>
</reference>
<name>A0ABQ5ADN5_9ASTR</name>
<evidence type="ECO:0000313" key="2">
    <source>
        <dbReference type="Proteomes" id="UP001151760"/>
    </source>
</evidence>
<reference evidence="1" key="2">
    <citation type="submission" date="2022-01" db="EMBL/GenBank/DDBJ databases">
        <authorList>
            <person name="Yamashiro T."/>
            <person name="Shiraishi A."/>
            <person name="Satake H."/>
            <person name="Nakayama K."/>
        </authorList>
    </citation>
    <scope>NUCLEOTIDE SEQUENCE</scope>
</reference>
<sequence length="121" mass="13842">MSTSSNSYVEQATRGDDVMVTQEQLAFLVNHGSIKDALKVEDYKRMARQLKDSVKRRCGYIGALKARHSGADSNENLKFMEWICFEDMENGTRLLVMMKETEMKISEKIPFVTSLRDNVVV</sequence>
<evidence type="ECO:0000313" key="1">
    <source>
        <dbReference type="EMBL" id="GJS99248.1"/>
    </source>
</evidence>
<keyword evidence="2" id="KW-1185">Reference proteome</keyword>
<protein>
    <submittedName>
        <fullName evidence="1">Uncharacterized protein</fullName>
    </submittedName>
</protein>
<dbReference type="EMBL" id="BQNB010012105">
    <property type="protein sequence ID" value="GJS99248.1"/>
    <property type="molecule type" value="Genomic_DNA"/>
</dbReference>
<dbReference type="Proteomes" id="UP001151760">
    <property type="component" value="Unassembled WGS sequence"/>
</dbReference>
<organism evidence="1 2">
    <name type="scientific">Tanacetum coccineum</name>
    <dbReference type="NCBI Taxonomy" id="301880"/>
    <lineage>
        <taxon>Eukaryota</taxon>
        <taxon>Viridiplantae</taxon>
        <taxon>Streptophyta</taxon>
        <taxon>Embryophyta</taxon>
        <taxon>Tracheophyta</taxon>
        <taxon>Spermatophyta</taxon>
        <taxon>Magnoliopsida</taxon>
        <taxon>eudicotyledons</taxon>
        <taxon>Gunneridae</taxon>
        <taxon>Pentapetalae</taxon>
        <taxon>asterids</taxon>
        <taxon>campanulids</taxon>
        <taxon>Asterales</taxon>
        <taxon>Asteraceae</taxon>
        <taxon>Asteroideae</taxon>
        <taxon>Anthemideae</taxon>
        <taxon>Anthemidinae</taxon>
        <taxon>Tanacetum</taxon>
    </lineage>
</organism>
<proteinExistence type="predicted"/>
<comment type="caution">
    <text evidence="1">The sequence shown here is derived from an EMBL/GenBank/DDBJ whole genome shotgun (WGS) entry which is preliminary data.</text>
</comment>
<accession>A0ABQ5ADN5</accession>